<proteinExistence type="predicted"/>
<reference evidence="1 2" key="1">
    <citation type="journal article" date="2015" name="Genome Biol. Evol.">
        <title>Comparative Genomics of a Bacterivorous Green Alga Reveals Evolutionary Causalities and Consequences of Phago-Mixotrophic Mode of Nutrition.</title>
        <authorList>
            <person name="Burns J.A."/>
            <person name="Paasch A."/>
            <person name="Narechania A."/>
            <person name="Kim E."/>
        </authorList>
    </citation>
    <scope>NUCLEOTIDE SEQUENCE [LARGE SCALE GENOMIC DNA]</scope>
    <source>
        <strain evidence="1 2">PLY_AMNH</strain>
    </source>
</reference>
<evidence type="ECO:0000313" key="2">
    <source>
        <dbReference type="Proteomes" id="UP001190700"/>
    </source>
</evidence>
<sequence>MVQWKCKRALFTTFIIVFIALLSIPLRRLRARAPKVSRTRYLPISFAIHERYVLPPTSECVGTKNQSLATVIPGRKSTYVYADETAYYADYRRSFYALTMQKGGWDCFRHYEILANGCVPSFLGIDDIPPLTMHTFPKELVQQAMRLPGVPTEESVINALASTAQHTADLFQIDFSVFNKTAYCKLRRQLMQYARERLTTRALGEYVVEQIRSLRPPVPISGRGVLLITEPSVEYQSGLLYIGLVEILGSKLFTYPYRKAIVHADHRNDTKAYGRGFGFQGVLPTTGLYADHAEEEADHAYQTIVEYRLQNGGFDAIIVTNGGNEYCEVDLYQTKFGIGRQTKSLRTKVLAYRTRYPDSVLMFVDGSDLGGCHTTDLPNVDVHFVRETANALSGPFLLQS</sequence>
<dbReference type="AlphaFoldDB" id="A0AAE0F019"/>
<organism evidence="1 2">
    <name type="scientific">Cymbomonas tetramitiformis</name>
    <dbReference type="NCBI Taxonomy" id="36881"/>
    <lineage>
        <taxon>Eukaryota</taxon>
        <taxon>Viridiplantae</taxon>
        <taxon>Chlorophyta</taxon>
        <taxon>Pyramimonadophyceae</taxon>
        <taxon>Pyramimonadales</taxon>
        <taxon>Pyramimonadaceae</taxon>
        <taxon>Cymbomonas</taxon>
    </lineage>
</organism>
<evidence type="ECO:0000313" key="1">
    <source>
        <dbReference type="EMBL" id="KAK3247131.1"/>
    </source>
</evidence>
<gene>
    <name evidence="1" type="ORF">CYMTET_43357</name>
</gene>
<keyword evidence="2" id="KW-1185">Reference proteome</keyword>
<protein>
    <submittedName>
        <fullName evidence="1">Uncharacterized protein</fullName>
    </submittedName>
</protein>
<comment type="caution">
    <text evidence="1">The sequence shown here is derived from an EMBL/GenBank/DDBJ whole genome shotgun (WGS) entry which is preliminary data.</text>
</comment>
<name>A0AAE0F019_9CHLO</name>
<accession>A0AAE0F019</accession>
<dbReference type="Proteomes" id="UP001190700">
    <property type="component" value="Unassembled WGS sequence"/>
</dbReference>
<dbReference type="EMBL" id="LGRX02029197">
    <property type="protein sequence ID" value="KAK3247131.1"/>
    <property type="molecule type" value="Genomic_DNA"/>
</dbReference>